<comment type="caution">
    <text evidence="1">The sequence shown here is derived from an EMBL/GenBank/DDBJ whole genome shotgun (WGS) entry which is preliminary data.</text>
</comment>
<dbReference type="EMBL" id="CAXHTA020000016">
    <property type="protein sequence ID" value="CAL5226236.1"/>
    <property type="molecule type" value="Genomic_DNA"/>
</dbReference>
<proteinExistence type="predicted"/>
<accession>A0ABP1G1Z8</accession>
<dbReference type="Proteomes" id="UP001497392">
    <property type="component" value="Unassembled WGS sequence"/>
</dbReference>
<gene>
    <name evidence="1" type="primary">g9080</name>
    <name evidence="1" type="ORF">VP750_LOCUS8142</name>
</gene>
<keyword evidence="2" id="KW-1185">Reference proteome</keyword>
<reference evidence="1 2" key="1">
    <citation type="submission" date="2024-06" db="EMBL/GenBank/DDBJ databases">
        <authorList>
            <person name="Kraege A."/>
            <person name="Thomma B."/>
        </authorList>
    </citation>
    <scope>NUCLEOTIDE SEQUENCE [LARGE SCALE GENOMIC DNA]</scope>
</reference>
<evidence type="ECO:0000313" key="2">
    <source>
        <dbReference type="Proteomes" id="UP001497392"/>
    </source>
</evidence>
<organism evidence="1 2">
    <name type="scientific">Coccomyxa viridis</name>
    <dbReference type="NCBI Taxonomy" id="1274662"/>
    <lineage>
        <taxon>Eukaryota</taxon>
        <taxon>Viridiplantae</taxon>
        <taxon>Chlorophyta</taxon>
        <taxon>core chlorophytes</taxon>
        <taxon>Trebouxiophyceae</taxon>
        <taxon>Trebouxiophyceae incertae sedis</taxon>
        <taxon>Coccomyxaceae</taxon>
        <taxon>Coccomyxa</taxon>
    </lineage>
</organism>
<name>A0ABP1G1Z8_9CHLO</name>
<sequence length="124" mass="13838">MNSPNIRHARAKTGAAGTHQDTTCLRTLLHQDEIGSWAARKTVYSDLQPSAQRRMHVAHSECPSSVYGFIPDVSTISRKWLIMQTLPWCQVAACRLASRPVVLTFQANFRVEAPERITSPAHQA</sequence>
<protein>
    <submittedName>
        <fullName evidence="1">G9080 protein</fullName>
    </submittedName>
</protein>
<evidence type="ECO:0000313" key="1">
    <source>
        <dbReference type="EMBL" id="CAL5226236.1"/>
    </source>
</evidence>